<keyword evidence="8" id="KW-1185">Reference proteome</keyword>
<evidence type="ECO:0000256" key="5">
    <source>
        <dbReference type="ARBA" id="ARBA00023242"/>
    </source>
</evidence>
<proteinExistence type="predicted"/>
<dbReference type="EMBL" id="MU404350">
    <property type="protein sequence ID" value="KAI1618748.1"/>
    <property type="molecule type" value="Genomic_DNA"/>
</dbReference>
<dbReference type="PROSITE" id="PS50048">
    <property type="entry name" value="ZN2_CY6_FUNGAL_2"/>
    <property type="match status" value="1"/>
</dbReference>
<organism evidence="7 8">
    <name type="scientific">Exophiala viscosa</name>
    <dbReference type="NCBI Taxonomy" id="2486360"/>
    <lineage>
        <taxon>Eukaryota</taxon>
        <taxon>Fungi</taxon>
        <taxon>Dikarya</taxon>
        <taxon>Ascomycota</taxon>
        <taxon>Pezizomycotina</taxon>
        <taxon>Eurotiomycetes</taxon>
        <taxon>Chaetothyriomycetidae</taxon>
        <taxon>Chaetothyriales</taxon>
        <taxon>Herpotrichiellaceae</taxon>
        <taxon>Exophiala</taxon>
    </lineage>
</organism>
<reference evidence="7" key="1">
    <citation type="journal article" date="2022" name="bioRxiv">
        <title>Deciphering the potential niche of two novel black yeast fungi from a biological soil crust based on their genomes, phenotypes, and melanin regulation.</title>
        <authorList>
            <consortium name="DOE Joint Genome Institute"/>
            <person name="Carr E.C."/>
            <person name="Barton Q."/>
            <person name="Grambo S."/>
            <person name="Sullivan M."/>
            <person name="Renfro C.M."/>
            <person name="Kuo A."/>
            <person name="Pangilinan J."/>
            <person name="Lipzen A."/>
            <person name="Keymanesh K."/>
            <person name="Savage E."/>
            <person name="Barry K."/>
            <person name="Grigoriev I.V."/>
            <person name="Riekhof W.R."/>
            <person name="Harris S.S."/>
        </authorList>
    </citation>
    <scope>NUCLEOTIDE SEQUENCE</scope>
    <source>
        <strain evidence="7">JF 03-4F</strain>
    </source>
</reference>
<dbReference type="GO" id="GO:0000981">
    <property type="term" value="F:DNA-binding transcription factor activity, RNA polymerase II-specific"/>
    <property type="evidence" value="ECO:0007669"/>
    <property type="project" value="InterPro"/>
</dbReference>
<dbReference type="GO" id="GO:0005634">
    <property type="term" value="C:nucleus"/>
    <property type="evidence" value="ECO:0007669"/>
    <property type="project" value="UniProtKB-SubCell"/>
</dbReference>
<dbReference type="CDD" id="cd00067">
    <property type="entry name" value="GAL4"/>
    <property type="match status" value="1"/>
</dbReference>
<dbReference type="Pfam" id="PF00172">
    <property type="entry name" value="Zn_clus"/>
    <property type="match status" value="1"/>
</dbReference>
<protein>
    <submittedName>
        <fullName evidence="7">Fungal-specific transcription factor domain-containing protein</fullName>
    </submittedName>
</protein>
<dbReference type="InterPro" id="IPR021858">
    <property type="entry name" value="Fun_TF"/>
</dbReference>
<evidence type="ECO:0000256" key="2">
    <source>
        <dbReference type="ARBA" id="ARBA00023015"/>
    </source>
</evidence>
<gene>
    <name evidence="7" type="ORF">EDD36DRAFT_40626</name>
</gene>
<dbReference type="Proteomes" id="UP001203852">
    <property type="component" value="Unassembled WGS sequence"/>
</dbReference>
<dbReference type="PROSITE" id="PS00463">
    <property type="entry name" value="ZN2_CY6_FUNGAL_1"/>
    <property type="match status" value="1"/>
</dbReference>
<keyword evidence="4" id="KW-0804">Transcription</keyword>
<evidence type="ECO:0000256" key="3">
    <source>
        <dbReference type="ARBA" id="ARBA00023125"/>
    </source>
</evidence>
<evidence type="ECO:0000259" key="6">
    <source>
        <dbReference type="PROSITE" id="PS50048"/>
    </source>
</evidence>
<comment type="caution">
    <text evidence="7">The sequence shown here is derived from an EMBL/GenBank/DDBJ whole genome shotgun (WGS) entry which is preliminary data.</text>
</comment>
<evidence type="ECO:0000313" key="8">
    <source>
        <dbReference type="Proteomes" id="UP001203852"/>
    </source>
</evidence>
<name>A0AAN6E6H9_9EURO</name>
<dbReference type="Pfam" id="PF11951">
    <property type="entry name" value="Fungal_trans_2"/>
    <property type="match status" value="1"/>
</dbReference>
<dbReference type="SMART" id="SM00066">
    <property type="entry name" value="GAL4"/>
    <property type="match status" value="1"/>
</dbReference>
<comment type="subcellular location">
    <subcellularLocation>
        <location evidence="1">Nucleus</location>
    </subcellularLocation>
</comment>
<dbReference type="GO" id="GO:0003677">
    <property type="term" value="F:DNA binding"/>
    <property type="evidence" value="ECO:0007669"/>
    <property type="project" value="UniProtKB-KW"/>
</dbReference>
<sequence>MPCRSRTYQRTFTGCWRCRERKVKCDRFEPFCTPCRKAGLVCSGYQRNLVWVSADQRTYRHNGRRFLEPYQTWKNQPVLSSDELDGLISGCDIGCQGQAHLTSCLPFSAFRAFLESSRVDARIPGICVATESEGACGGAIPIVGNGISVENSRENSAQDFSSFCDIPQDQSLESAPAAGLIGLSIPLLIRAENRITSTQASLFSVYLNAVTPTLVPVHGAQNPWLRYPAIALHSSFQEGRSHLLHALLAHAAFFLGHRGYNKDTMFALGSKYYSSAMAELRAYLREGSTDYIGLLTTVLTFLLIELSRGSTQSWRHHLQAAWSFLQHQQKSKTWLHSSDAWYVTQSFHLLKTGADSAGFIDGNAAQNTEAHDNSDVLAQEVMCNPGYGWTMGTSSSVIETIADINTCAKQLEASDADGYLATIPLRLTRTLMRYQREVFALSTRLDYLVQDPEHLHLQAFQAATVIYYYQVCDDTTPRQLSYLVTTVLDLLSAFFEVCGGSFTLWPVCVAAAEAYREDDQAKFVTLLERVARTGRNMSNYMILLRHIWDVRRSRAAVEGRGIADTRVDWREVMRELEMDLLLL</sequence>
<dbReference type="SUPFAM" id="SSF57701">
    <property type="entry name" value="Zn2/Cys6 DNA-binding domain"/>
    <property type="match status" value="1"/>
</dbReference>
<dbReference type="Gene3D" id="4.10.240.10">
    <property type="entry name" value="Zn(2)-C6 fungal-type DNA-binding domain"/>
    <property type="match status" value="1"/>
</dbReference>
<evidence type="ECO:0000313" key="7">
    <source>
        <dbReference type="EMBL" id="KAI1618748.1"/>
    </source>
</evidence>
<dbReference type="InterPro" id="IPR001138">
    <property type="entry name" value="Zn2Cys6_DnaBD"/>
</dbReference>
<dbReference type="InterPro" id="IPR036864">
    <property type="entry name" value="Zn2-C6_fun-type_DNA-bd_sf"/>
</dbReference>
<dbReference type="GO" id="GO:0008270">
    <property type="term" value="F:zinc ion binding"/>
    <property type="evidence" value="ECO:0007669"/>
    <property type="project" value="InterPro"/>
</dbReference>
<dbReference type="PANTHER" id="PTHR37534:SF46">
    <property type="entry name" value="ZN(II)2CYS6 TRANSCRIPTION FACTOR (EUROFUNG)"/>
    <property type="match status" value="1"/>
</dbReference>
<accession>A0AAN6E6H9</accession>
<dbReference type="AlphaFoldDB" id="A0AAN6E6H9"/>
<keyword evidence="5" id="KW-0539">Nucleus</keyword>
<dbReference type="PANTHER" id="PTHR37534">
    <property type="entry name" value="TRANSCRIPTIONAL ACTIVATOR PROTEIN UGA3"/>
    <property type="match status" value="1"/>
</dbReference>
<evidence type="ECO:0000256" key="1">
    <source>
        <dbReference type="ARBA" id="ARBA00004123"/>
    </source>
</evidence>
<keyword evidence="3" id="KW-0238">DNA-binding</keyword>
<feature type="domain" description="Zn(2)-C6 fungal-type" evidence="6">
    <location>
        <begin position="14"/>
        <end position="43"/>
    </location>
</feature>
<evidence type="ECO:0000256" key="4">
    <source>
        <dbReference type="ARBA" id="ARBA00023163"/>
    </source>
</evidence>
<keyword evidence="2" id="KW-0805">Transcription regulation</keyword>